<dbReference type="EMBL" id="RCZK01000006">
    <property type="protein sequence ID" value="TPG12398.1"/>
    <property type="molecule type" value="Genomic_DNA"/>
</dbReference>
<accession>A0A502CHE6</accession>
<sequence>MRRSILFALLATAACSRSHSGSDQGANAATVASSNVRGPEASTSASAREARSVVVRYFDLIEHHDYAGARKLWGHGGADSGGDAKAFAAIFAPYAMYEPTVGEPTDVHVADGMQYVNIGTTVHAKQAKTGKILDQQGPVMLRRSIDPDSADTGDRDWTIWGVDIRTAH</sequence>
<dbReference type="RefSeq" id="WP_140871243.1">
    <property type="nucleotide sequence ID" value="NZ_RCZK01000006.1"/>
</dbReference>
<proteinExistence type="predicted"/>
<gene>
    <name evidence="2" type="ORF">EAH84_09590</name>
</gene>
<protein>
    <recommendedName>
        <fullName evidence="4">Nuclear transport factor 2 family protein</fullName>
    </recommendedName>
</protein>
<evidence type="ECO:0000313" key="3">
    <source>
        <dbReference type="Proteomes" id="UP000318413"/>
    </source>
</evidence>
<name>A0A502CHE6_9SPHN</name>
<dbReference type="PROSITE" id="PS51257">
    <property type="entry name" value="PROKAR_LIPOPROTEIN"/>
    <property type="match status" value="1"/>
</dbReference>
<feature type="compositionally biased region" description="Polar residues" evidence="1">
    <location>
        <begin position="17"/>
        <end position="36"/>
    </location>
</feature>
<reference evidence="2 3" key="1">
    <citation type="journal article" date="2019" name="Environ. Microbiol.">
        <title>Species interactions and distinct microbial communities in high Arctic permafrost affected cryosols are associated with the CH4 and CO2 gas fluxes.</title>
        <authorList>
            <person name="Altshuler I."/>
            <person name="Hamel J."/>
            <person name="Turney S."/>
            <person name="Magnuson E."/>
            <person name="Levesque R."/>
            <person name="Greer C."/>
            <person name="Whyte L.G."/>
        </authorList>
    </citation>
    <scope>NUCLEOTIDE SEQUENCE [LARGE SCALE GENOMIC DNA]</scope>
    <source>
        <strain evidence="2 3">S5.1</strain>
    </source>
</reference>
<organism evidence="2 3">
    <name type="scientific">Sphingomonas oligophenolica</name>
    <dbReference type="NCBI Taxonomy" id="301154"/>
    <lineage>
        <taxon>Bacteria</taxon>
        <taxon>Pseudomonadati</taxon>
        <taxon>Pseudomonadota</taxon>
        <taxon>Alphaproteobacteria</taxon>
        <taxon>Sphingomonadales</taxon>
        <taxon>Sphingomonadaceae</taxon>
        <taxon>Sphingomonas</taxon>
    </lineage>
</organism>
<feature type="region of interest" description="Disordered" evidence="1">
    <location>
        <begin position="17"/>
        <end position="45"/>
    </location>
</feature>
<evidence type="ECO:0000313" key="2">
    <source>
        <dbReference type="EMBL" id="TPG12398.1"/>
    </source>
</evidence>
<evidence type="ECO:0008006" key="4">
    <source>
        <dbReference type="Google" id="ProtNLM"/>
    </source>
</evidence>
<dbReference type="AlphaFoldDB" id="A0A502CHE6"/>
<dbReference type="Proteomes" id="UP000318413">
    <property type="component" value="Unassembled WGS sequence"/>
</dbReference>
<keyword evidence="3" id="KW-1185">Reference proteome</keyword>
<comment type="caution">
    <text evidence="2">The sequence shown here is derived from an EMBL/GenBank/DDBJ whole genome shotgun (WGS) entry which is preliminary data.</text>
</comment>
<dbReference type="OrthoDB" id="485556at2"/>
<evidence type="ECO:0000256" key="1">
    <source>
        <dbReference type="SAM" id="MobiDB-lite"/>
    </source>
</evidence>